<evidence type="ECO:0000256" key="1">
    <source>
        <dbReference type="SAM" id="MobiDB-lite"/>
    </source>
</evidence>
<feature type="signal peptide" evidence="2">
    <location>
        <begin position="1"/>
        <end position="23"/>
    </location>
</feature>
<dbReference type="Proteomes" id="UP000199524">
    <property type="component" value="Chromosome I"/>
</dbReference>
<sequence>MHHSPTRPLAALVTLALPLTAIALSGCVSPEPSPAPAVPGLATVTRLPVSSKPHPLQPERSPPLRTGRYTLTNTLPRTDQLDLLQQVIEIRIPDHLNPNVQDAMTHVLRQSGYRLCTAPEGVQVLYAHPLPAAHYHLGPVTLGNALLALAGPAWQVEVDERARRICFSATQLAGDPR</sequence>
<keyword evidence="3" id="KW-0808">Transferase</keyword>
<dbReference type="GeneID" id="300209437"/>
<feature type="region of interest" description="Disordered" evidence="1">
    <location>
        <begin position="48"/>
        <end position="67"/>
    </location>
</feature>
<dbReference type="GO" id="GO:0016301">
    <property type="term" value="F:kinase activity"/>
    <property type="evidence" value="ECO:0007669"/>
    <property type="project" value="UniProtKB-KW"/>
</dbReference>
<feature type="chain" id="PRO_5009266836" evidence="2">
    <location>
        <begin position="24"/>
        <end position="177"/>
    </location>
</feature>
<keyword evidence="2" id="KW-0732">Signal</keyword>
<gene>
    <name evidence="3" type="ORF">SAMN05216598_4552</name>
</gene>
<dbReference type="NCBIfam" id="TIGR03748">
    <property type="entry name" value="conj_PilL"/>
    <property type="match status" value="1"/>
</dbReference>
<evidence type="ECO:0000313" key="3">
    <source>
        <dbReference type="EMBL" id="SDT23277.1"/>
    </source>
</evidence>
<dbReference type="AlphaFoldDB" id="A0A1H1YPF4"/>
<organism evidence="3 4">
    <name type="scientific">Pseudomonas asplenii</name>
    <dbReference type="NCBI Taxonomy" id="53407"/>
    <lineage>
        <taxon>Bacteria</taxon>
        <taxon>Pseudomonadati</taxon>
        <taxon>Pseudomonadota</taxon>
        <taxon>Gammaproteobacteria</taxon>
        <taxon>Pseudomonadales</taxon>
        <taxon>Pseudomonadaceae</taxon>
        <taxon>Pseudomonas</taxon>
    </lineage>
</organism>
<proteinExistence type="predicted"/>
<keyword evidence="3" id="KW-0418">Kinase</keyword>
<dbReference type="EMBL" id="LT629777">
    <property type="protein sequence ID" value="SDT23277.1"/>
    <property type="molecule type" value="Genomic_DNA"/>
</dbReference>
<protein>
    <submittedName>
        <fullName evidence="3">Type IV pili sensor histidine kinase and response regulator</fullName>
    </submittedName>
</protein>
<name>A0A1H1YPF4_9PSED</name>
<dbReference type="RefSeq" id="WP_090209044.1">
    <property type="nucleotide sequence ID" value="NZ_LT629777.1"/>
</dbReference>
<keyword evidence="4" id="KW-1185">Reference proteome</keyword>
<dbReference type="InterPro" id="IPR022260">
    <property type="entry name" value="Integr_conj_element_PilL"/>
</dbReference>
<accession>A0A1H1YPF4</accession>
<dbReference type="PROSITE" id="PS51257">
    <property type="entry name" value="PROKAR_LIPOPROTEIN"/>
    <property type="match status" value="1"/>
</dbReference>
<reference evidence="4" key="1">
    <citation type="submission" date="2016-10" db="EMBL/GenBank/DDBJ databases">
        <authorList>
            <person name="Varghese N."/>
            <person name="Submissions S."/>
        </authorList>
    </citation>
    <scope>NUCLEOTIDE SEQUENCE [LARGE SCALE GENOMIC DNA]</scope>
    <source>
        <strain evidence="4">ATCC 23835</strain>
    </source>
</reference>
<evidence type="ECO:0000313" key="4">
    <source>
        <dbReference type="Proteomes" id="UP000199524"/>
    </source>
</evidence>
<evidence type="ECO:0000256" key="2">
    <source>
        <dbReference type="SAM" id="SignalP"/>
    </source>
</evidence>